<sequence length="759" mass="78731">MANYNRKQRYAFAIIGHGPNFSSPVSYTLSGGCTPKVYKVTVQVAKAVTTCVGTANTITGDTPAPAGTYAWQVLQGNNWVNAPGTINTANYQTSALGNNTTVDIIYTLRRQTIGAGGVLTYDSFYQVTVQPIVAIANNTATAPAVSAFCATGDPAIITASAPTGGNSVFTYQWQNSADNLTFANITGATAKDYDPAVLTATTYYQRIVSSGTCNTPTKSTVVKITVIPAIDNNTITAPAVTTFCSTGDASAITGSTPTGGDGTYQYQWQSSVDNVNFNAIPATAIKDYNPAATSVTTYYRRQVTSGACNLPVFSNTVTITILPQPANVILTPVAAVCTGSRAVISVSSPNASLTYLWYSSPAKTSVLFTGPTYTTDPLNASQPFYVETSNGICTSAILTSITVTVTPAPVAPTLVTNPLFVCSGTPATLDVASPQAALTYKWYSAAAGGTPVFTGPQFVTAPLTGNTIYYVDATNTTGCISPRTAVNVTINAAPSIATQGATVCAGSGTTLTATSTDNNVTINWYANATGGNSIFTGASFPTPAVNAATTYYAGATNNLSGCVSPSRAAAAIQLAQPLPAPVVTAGDVTATSVSFRWEPVPNATGYQQSLDNGLTFTNVATGNAGVTTSVQGLTAGQTVTVIIRATGPLNCQVSNNSNAVTLTATDPLANQLYVANAFTPNGDGKNDIVYVHSENINTLKFSVYDQWGEMLFSSISVQNGWDGTYKGKVQPAGVYVYYVQATMKDGKALNKKGTITLIR</sequence>
<evidence type="ECO:0000313" key="2">
    <source>
        <dbReference type="EMBL" id="RWY49291.1"/>
    </source>
</evidence>
<organism evidence="2 3">
    <name type="scientific">Mucilaginibacter gilvus</name>
    <dbReference type="NCBI Taxonomy" id="2305909"/>
    <lineage>
        <taxon>Bacteria</taxon>
        <taxon>Pseudomonadati</taxon>
        <taxon>Bacteroidota</taxon>
        <taxon>Sphingobacteriia</taxon>
        <taxon>Sphingobacteriales</taxon>
        <taxon>Sphingobacteriaceae</taxon>
        <taxon>Mucilaginibacter</taxon>
    </lineage>
</organism>
<protein>
    <submittedName>
        <fullName evidence="2">T9SS type B sorting domain-containing protein</fullName>
    </submittedName>
</protein>
<dbReference type="PROSITE" id="PS51257">
    <property type="entry name" value="PROKAR_LIPOPROTEIN"/>
    <property type="match status" value="1"/>
</dbReference>
<dbReference type="SUPFAM" id="SSF49265">
    <property type="entry name" value="Fibronectin type III"/>
    <property type="match status" value="1"/>
</dbReference>
<dbReference type="Gene3D" id="2.60.40.10">
    <property type="entry name" value="Immunoglobulins"/>
    <property type="match status" value="1"/>
</dbReference>
<keyword evidence="3" id="KW-1185">Reference proteome</keyword>
<dbReference type="NCBIfam" id="TIGR04131">
    <property type="entry name" value="Bac_Flav_CTERM"/>
    <property type="match status" value="1"/>
</dbReference>
<dbReference type="PROSITE" id="PS50853">
    <property type="entry name" value="FN3"/>
    <property type="match status" value="1"/>
</dbReference>
<dbReference type="AlphaFoldDB" id="A0A444MKC5"/>
<dbReference type="Proteomes" id="UP000286701">
    <property type="component" value="Unassembled WGS sequence"/>
</dbReference>
<accession>A0A444MKC5</accession>
<feature type="domain" description="Fibronectin type-III" evidence="1">
    <location>
        <begin position="578"/>
        <end position="668"/>
    </location>
</feature>
<dbReference type="InterPro" id="IPR003961">
    <property type="entry name" value="FN3_dom"/>
</dbReference>
<name>A0A444MKC5_9SPHI</name>
<dbReference type="EMBL" id="SBIW01000008">
    <property type="protein sequence ID" value="RWY49291.1"/>
    <property type="molecule type" value="Genomic_DNA"/>
</dbReference>
<dbReference type="OrthoDB" id="5726170at2"/>
<dbReference type="Pfam" id="PF19081">
    <property type="entry name" value="Ig_7"/>
    <property type="match status" value="3"/>
</dbReference>
<dbReference type="Gene3D" id="2.60.40.2700">
    <property type="match status" value="1"/>
</dbReference>
<dbReference type="InterPro" id="IPR026341">
    <property type="entry name" value="T9SS_type_B"/>
</dbReference>
<dbReference type="SMART" id="SM00060">
    <property type="entry name" value="FN3"/>
    <property type="match status" value="1"/>
</dbReference>
<comment type="caution">
    <text evidence="2">The sequence shown here is derived from an EMBL/GenBank/DDBJ whole genome shotgun (WGS) entry which is preliminary data.</text>
</comment>
<reference evidence="2 3" key="1">
    <citation type="submission" date="2019-01" db="EMBL/GenBank/DDBJ databases">
        <title>Mucilaginibacter antarcticum sp. nov., isolated from antarctic soil.</title>
        <authorList>
            <person name="Yan Y.-Q."/>
            <person name="Du Z.-J."/>
        </authorList>
    </citation>
    <scope>NUCLEOTIDE SEQUENCE [LARGE SCALE GENOMIC DNA]</scope>
    <source>
        <strain evidence="2 3">F01003</strain>
    </source>
</reference>
<evidence type="ECO:0000313" key="3">
    <source>
        <dbReference type="Proteomes" id="UP000286701"/>
    </source>
</evidence>
<evidence type="ECO:0000259" key="1">
    <source>
        <dbReference type="PROSITE" id="PS50853"/>
    </source>
</evidence>
<gene>
    <name evidence="2" type="ORF">EPL05_17940</name>
</gene>
<dbReference type="InterPro" id="IPR036116">
    <property type="entry name" value="FN3_sf"/>
</dbReference>
<dbReference type="Pfam" id="PF13585">
    <property type="entry name" value="CHU_C"/>
    <property type="match status" value="1"/>
</dbReference>
<proteinExistence type="predicted"/>
<dbReference type="InterPro" id="IPR044023">
    <property type="entry name" value="Ig_7"/>
</dbReference>
<dbReference type="InterPro" id="IPR013783">
    <property type="entry name" value="Ig-like_fold"/>
</dbReference>